<reference evidence="3" key="1">
    <citation type="submission" date="2016-06" db="UniProtKB">
        <authorList>
            <consortium name="WormBaseParasite"/>
        </authorList>
    </citation>
    <scope>IDENTIFICATION</scope>
</reference>
<protein>
    <submittedName>
        <fullName evidence="3">MHC_I-like_Ag-recog domain-containing protein</fullName>
    </submittedName>
</protein>
<dbReference type="WBParaSite" id="ECPE_0000452801-mRNA-1">
    <property type="protein sequence ID" value="ECPE_0000452801-mRNA-1"/>
    <property type="gene ID" value="ECPE_0000452801"/>
</dbReference>
<evidence type="ECO:0000313" key="1">
    <source>
        <dbReference type="EMBL" id="VDP72852.1"/>
    </source>
</evidence>
<proteinExistence type="predicted"/>
<name>A0A183AC31_9TREM</name>
<dbReference type="OrthoDB" id="10017160at2759"/>
<sequence>MIHICLHRALQHLSSSSCFSLSDNAVGSETFEQNVAQVNGYSIMLARCDGGRSNAVWEIIRSDETWLYSFDREKKQKLAQWTPVGEAPIQKFRSEHSKAKQMMAVCMTKVVHVAAVALVQQSTVTGA</sequence>
<dbReference type="GO" id="GO:0003676">
    <property type="term" value="F:nucleic acid binding"/>
    <property type="evidence" value="ECO:0007669"/>
    <property type="project" value="InterPro"/>
</dbReference>
<evidence type="ECO:0000313" key="2">
    <source>
        <dbReference type="Proteomes" id="UP000272942"/>
    </source>
</evidence>
<dbReference type="InterPro" id="IPR036397">
    <property type="entry name" value="RNaseH_sf"/>
</dbReference>
<keyword evidence="2" id="KW-1185">Reference proteome</keyword>
<organism evidence="3">
    <name type="scientific">Echinostoma caproni</name>
    <dbReference type="NCBI Taxonomy" id="27848"/>
    <lineage>
        <taxon>Eukaryota</taxon>
        <taxon>Metazoa</taxon>
        <taxon>Spiralia</taxon>
        <taxon>Lophotrochozoa</taxon>
        <taxon>Platyhelminthes</taxon>
        <taxon>Trematoda</taxon>
        <taxon>Digenea</taxon>
        <taxon>Plagiorchiida</taxon>
        <taxon>Echinostomata</taxon>
        <taxon>Echinostomatoidea</taxon>
        <taxon>Echinostomatidae</taxon>
        <taxon>Echinostoma</taxon>
    </lineage>
</organism>
<evidence type="ECO:0000313" key="3">
    <source>
        <dbReference type="WBParaSite" id="ECPE_0000452801-mRNA-1"/>
    </source>
</evidence>
<dbReference type="EMBL" id="UZAN01041383">
    <property type="protein sequence ID" value="VDP72852.1"/>
    <property type="molecule type" value="Genomic_DNA"/>
</dbReference>
<dbReference type="Gene3D" id="3.30.420.10">
    <property type="entry name" value="Ribonuclease H-like superfamily/Ribonuclease H"/>
    <property type="match status" value="1"/>
</dbReference>
<gene>
    <name evidence="1" type="ORF">ECPE_LOCUS4516</name>
</gene>
<reference evidence="1 2" key="2">
    <citation type="submission" date="2018-11" db="EMBL/GenBank/DDBJ databases">
        <authorList>
            <consortium name="Pathogen Informatics"/>
        </authorList>
    </citation>
    <scope>NUCLEOTIDE SEQUENCE [LARGE SCALE GENOMIC DNA]</scope>
    <source>
        <strain evidence="1 2">Egypt</strain>
    </source>
</reference>
<dbReference type="AlphaFoldDB" id="A0A183AC31"/>
<accession>A0A183AC31</accession>
<dbReference type="Proteomes" id="UP000272942">
    <property type="component" value="Unassembled WGS sequence"/>
</dbReference>